<proteinExistence type="predicted"/>
<dbReference type="Pfam" id="PF22486">
    <property type="entry name" value="MATH_2"/>
    <property type="match status" value="2"/>
</dbReference>
<dbReference type="SMART" id="SM00061">
    <property type="entry name" value="MATH"/>
    <property type="match status" value="2"/>
</dbReference>
<reference evidence="2 3" key="1">
    <citation type="submission" date="2018-10" db="EMBL/GenBank/DDBJ databases">
        <title>A high-quality apple genome assembly.</title>
        <authorList>
            <person name="Hu J."/>
        </authorList>
    </citation>
    <scope>NUCLEOTIDE SEQUENCE [LARGE SCALE GENOMIC DNA]</scope>
    <source>
        <strain evidence="3">cv. HFTH1</strain>
        <tissue evidence="2">Young leaf</tissue>
    </source>
</reference>
<feature type="domain" description="MATH" evidence="1">
    <location>
        <begin position="20"/>
        <end position="156"/>
    </location>
</feature>
<evidence type="ECO:0000259" key="1">
    <source>
        <dbReference type="PROSITE" id="PS50144"/>
    </source>
</evidence>
<dbReference type="Proteomes" id="UP000290289">
    <property type="component" value="Chromosome 16"/>
</dbReference>
<protein>
    <recommendedName>
        <fullName evidence="1">MATH domain-containing protein</fullName>
    </recommendedName>
</protein>
<evidence type="ECO:0000313" key="3">
    <source>
        <dbReference type="Proteomes" id="UP000290289"/>
    </source>
</evidence>
<accession>A0A498HK60</accession>
<gene>
    <name evidence="2" type="ORF">DVH24_025409</name>
</gene>
<dbReference type="SUPFAM" id="SSF49599">
    <property type="entry name" value="TRAF domain-like"/>
    <property type="match status" value="2"/>
</dbReference>
<dbReference type="EMBL" id="RDQH01000342">
    <property type="protein sequence ID" value="RXH71908.1"/>
    <property type="molecule type" value="Genomic_DNA"/>
</dbReference>
<comment type="caution">
    <text evidence="2">The sequence shown here is derived from an EMBL/GenBank/DDBJ whole genome shotgun (WGS) entry which is preliminary data.</text>
</comment>
<dbReference type="Gene3D" id="2.60.210.10">
    <property type="entry name" value="Apoptosis, Tumor Necrosis Factor Receptor Associated Protein 2, Chain A"/>
    <property type="match status" value="2"/>
</dbReference>
<dbReference type="AlphaFoldDB" id="A0A498HK60"/>
<dbReference type="CDD" id="cd00121">
    <property type="entry name" value="MATH"/>
    <property type="match status" value="2"/>
</dbReference>
<dbReference type="STRING" id="3750.A0A498HK60"/>
<sequence>MGSLNLDQGGISRSYSVSPATHYTLKLESFSMLKELTGDHRFESDEFEAGGYKWKLVIFPYGNKKKNVEGHISIYLQMARTDSLQPDWEVYVDFRVCLLDQEKGTYVVFQDDKIMQKCLHGAAPDVGFDKLISLKELADASNGYVINDTCVFGVEVFVRKERRAGNGRSISMTKNAAMYTHVWKIENFSKLKDEYYCSKPFTAENQRWKIDIYPEGDGASKGTHLALNLTLADAEKLHPRSQILTKFTFRIVDQMHHMHHCSFPGTTWFSASQKSWGWPSFITLATLNEADKGFLLNNTCIVEADIIVIAIAKAL</sequence>
<dbReference type="SMR" id="A0A498HK60"/>
<dbReference type="PANTHER" id="PTHR46162:SF2">
    <property type="entry name" value="ANKYRIN REPEAT-CONTAINING PROTEIN-RELATED"/>
    <property type="match status" value="1"/>
</dbReference>
<keyword evidence="3" id="KW-1185">Reference proteome</keyword>
<dbReference type="InterPro" id="IPR008974">
    <property type="entry name" value="TRAF-like"/>
</dbReference>
<dbReference type="OrthoDB" id="1158753at2759"/>
<organism evidence="2 3">
    <name type="scientific">Malus domestica</name>
    <name type="common">Apple</name>
    <name type="synonym">Pyrus malus</name>
    <dbReference type="NCBI Taxonomy" id="3750"/>
    <lineage>
        <taxon>Eukaryota</taxon>
        <taxon>Viridiplantae</taxon>
        <taxon>Streptophyta</taxon>
        <taxon>Embryophyta</taxon>
        <taxon>Tracheophyta</taxon>
        <taxon>Spermatophyta</taxon>
        <taxon>Magnoliopsida</taxon>
        <taxon>eudicotyledons</taxon>
        <taxon>Gunneridae</taxon>
        <taxon>Pentapetalae</taxon>
        <taxon>rosids</taxon>
        <taxon>fabids</taxon>
        <taxon>Rosales</taxon>
        <taxon>Rosaceae</taxon>
        <taxon>Amygdaloideae</taxon>
        <taxon>Maleae</taxon>
        <taxon>Malus</taxon>
    </lineage>
</organism>
<evidence type="ECO:0000313" key="2">
    <source>
        <dbReference type="EMBL" id="RXH71908.1"/>
    </source>
</evidence>
<dbReference type="PANTHER" id="PTHR46162">
    <property type="entry name" value="TRAF-LIKE FAMILY PROTEIN"/>
    <property type="match status" value="1"/>
</dbReference>
<feature type="domain" description="MATH" evidence="1">
    <location>
        <begin position="178"/>
        <end position="306"/>
    </location>
</feature>
<dbReference type="InterPro" id="IPR002083">
    <property type="entry name" value="MATH/TRAF_dom"/>
</dbReference>
<name>A0A498HK60_MALDO</name>
<dbReference type="PROSITE" id="PS50144">
    <property type="entry name" value="MATH"/>
    <property type="match status" value="2"/>
</dbReference>